<feature type="compositionally biased region" description="Basic residues" evidence="1">
    <location>
        <begin position="30"/>
        <end position="43"/>
    </location>
</feature>
<protein>
    <submittedName>
        <fullName evidence="2">Uncharacterized protein</fullName>
    </submittedName>
</protein>
<evidence type="ECO:0000256" key="1">
    <source>
        <dbReference type="SAM" id="MobiDB-lite"/>
    </source>
</evidence>
<sequence>MINIENTPYYFAWPVLFSALPQHHRDGPRRAGRTRRRLPKPRRGSSTTILAATIASVISARSAMELSVIFLKLGGLIMDHQRSAVPVRAVDKSVDLSVWEKAGMLTCRGLKTSLNEPPVTVAEFAARFEALIKATTHDDNLYIPCTLVADVRIGVFDDIRALIREDER</sequence>
<evidence type="ECO:0000313" key="3">
    <source>
        <dbReference type="Proteomes" id="UP000321523"/>
    </source>
</evidence>
<reference evidence="2 3" key="1">
    <citation type="submission" date="2019-07" db="EMBL/GenBank/DDBJ databases">
        <title>Whole genome shotgun sequence of Skermanella aerolata NBRC 106429.</title>
        <authorList>
            <person name="Hosoyama A."/>
            <person name="Uohara A."/>
            <person name="Ohji S."/>
            <person name="Ichikawa N."/>
        </authorList>
    </citation>
    <scope>NUCLEOTIDE SEQUENCE [LARGE SCALE GENOMIC DNA]</scope>
    <source>
        <strain evidence="2 3">NBRC 106429</strain>
    </source>
</reference>
<keyword evidence="3" id="KW-1185">Reference proteome</keyword>
<dbReference type="EMBL" id="BJYZ01000068">
    <property type="protein sequence ID" value="GEO43227.1"/>
    <property type="molecule type" value="Genomic_DNA"/>
</dbReference>
<accession>A0A512E3F4</accession>
<name>A0A512E3F4_9PROT</name>
<dbReference type="Proteomes" id="UP000321523">
    <property type="component" value="Unassembled WGS sequence"/>
</dbReference>
<dbReference type="AlphaFoldDB" id="A0A512E3F4"/>
<evidence type="ECO:0000313" key="2">
    <source>
        <dbReference type="EMBL" id="GEO43227.1"/>
    </source>
</evidence>
<gene>
    <name evidence="2" type="ORF">SAE02_73750</name>
</gene>
<feature type="region of interest" description="Disordered" evidence="1">
    <location>
        <begin position="23"/>
        <end position="45"/>
    </location>
</feature>
<proteinExistence type="predicted"/>
<organism evidence="2 3">
    <name type="scientific">Skermanella aerolata</name>
    <dbReference type="NCBI Taxonomy" id="393310"/>
    <lineage>
        <taxon>Bacteria</taxon>
        <taxon>Pseudomonadati</taxon>
        <taxon>Pseudomonadota</taxon>
        <taxon>Alphaproteobacteria</taxon>
        <taxon>Rhodospirillales</taxon>
        <taxon>Azospirillaceae</taxon>
        <taxon>Skermanella</taxon>
    </lineage>
</organism>
<comment type="caution">
    <text evidence="2">The sequence shown here is derived from an EMBL/GenBank/DDBJ whole genome shotgun (WGS) entry which is preliminary data.</text>
</comment>